<dbReference type="Proteomes" id="UP000289269">
    <property type="component" value="Unassembled WGS sequence"/>
</dbReference>
<keyword evidence="1 3" id="KW-0547">Nucleotide-binding</keyword>
<proteinExistence type="predicted"/>
<dbReference type="AlphaFoldDB" id="A0A4Q0AJD7"/>
<dbReference type="GO" id="GO:0005524">
    <property type="term" value="F:ATP binding"/>
    <property type="evidence" value="ECO:0007669"/>
    <property type="project" value="UniProtKB-UniRule"/>
</dbReference>
<evidence type="ECO:0000256" key="2">
    <source>
        <dbReference type="ARBA" id="ARBA00022840"/>
    </source>
</evidence>
<dbReference type="InterPro" id="IPR005144">
    <property type="entry name" value="ATP-cone_dom"/>
</dbReference>
<dbReference type="PROSITE" id="PS51161">
    <property type="entry name" value="ATP_CONE"/>
    <property type="match status" value="1"/>
</dbReference>
<organism evidence="5 6">
    <name type="scientific">Candidatus Chaera renei</name>
    <dbReference type="NCBI Taxonomy" id="2506947"/>
    <lineage>
        <taxon>Bacteria</taxon>
        <taxon>Candidatus Saccharimonadota</taxon>
        <taxon>Candidatus Saccharimonadia</taxon>
        <taxon>Candidatus Saccharimonadales</taxon>
        <taxon>Candidatus Saccharimonadaceae</taxon>
        <taxon>Candidatus Chaera</taxon>
    </lineage>
</organism>
<keyword evidence="2 3" id="KW-0067">ATP-binding</keyword>
<evidence type="ECO:0000256" key="3">
    <source>
        <dbReference type="PROSITE-ProRule" id="PRU00492"/>
    </source>
</evidence>
<name>A0A4Q0AJD7_9BACT</name>
<reference evidence="5" key="1">
    <citation type="submission" date="2019-01" db="EMBL/GenBank/DDBJ databases">
        <title>Genomic signatures and co-occurrence patterns of the ultra-small Saccharimodia (Patescibacteria phylum) suggest a symbiotic lifestyle.</title>
        <authorList>
            <person name="Lemos L."/>
            <person name="Medeiros J."/>
            <person name="Andreote F."/>
            <person name="Fernandes G."/>
            <person name="Varani A."/>
            <person name="Oliveira G."/>
            <person name="Pylro V."/>
        </authorList>
    </citation>
    <scope>NUCLEOTIDE SEQUENCE [LARGE SCALE GENOMIC DNA]</scope>
    <source>
        <strain evidence="5">AMD01</strain>
    </source>
</reference>
<evidence type="ECO:0000313" key="5">
    <source>
        <dbReference type="EMBL" id="RWZ79537.1"/>
    </source>
</evidence>
<keyword evidence="6" id="KW-1185">Reference proteome</keyword>
<evidence type="ECO:0000256" key="1">
    <source>
        <dbReference type="ARBA" id="ARBA00022741"/>
    </source>
</evidence>
<evidence type="ECO:0000313" key="6">
    <source>
        <dbReference type="Proteomes" id="UP000289269"/>
    </source>
</evidence>
<gene>
    <name evidence="5" type="ORF">EOT04_01355</name>
</gene>
<accession>A0A4Q0AJD7</accession>
<feature type="domain" description="ATP-cone" evidence="4">
    <location>
        <begin position="24"/>
        <end position="127"/>
    </location>
</feature>
<sequence>MWRRRKCRNCGFSYTTQERLVLDEVLLIRDSHEDHPYSQGGLIAGIIKALEAVGAPSDQAYWLAQTVEERLLRAQQQSKQWQPVTTQRLNLITYDTLSAYHPVAAAAYAAAHKLETKQSKLFKRKRRSI</sequence>
<dbReference type="EMBL" id="SCKW01000008">
    <property type="protein sequence ID" value="RWZ79537.1"/>
    <property type="molecule type" value="Genomic_DNA"/>
</dbReference>
<evidence type="ECO:0000259" key="4">
    <source>
        <dbReference type="PROSITE" id="PS51161"/>
    </source>
</evidence>
<comment type="caution">
    <text evidence="5">The sequence shown here is derived from an EMBL/GenBank/DDBJ whole genome shotgun (WGS) entry which is preliminary data.</text>
</comment>
<protein>
    <recommendedName>
        <fullName evidence="4">ATP-cone domain-containing protein</fullName>
    </recommendedName>
</protein>